<sequence length="368" mass="44270">MILVLGESQNNYRGVARLYAERYPDRRHPDDRAIRHLTQRARGGHMVRQRTRHAYGANDNRRVVITTLAIIHVDPHISARRVEREIGISRNTFIRIMKVLQHHAYHITLVQELKFKHFQHRIVFCQWALQMIENDPDFFNFVLFSDVAKFQSDGELNRHNCHYWSDVNPHWVRTVNHQRRWSIMVWCGIINGYLIDPYFFEENVNQHTYLTIIRDELRGLMEDVDLETRRRMWLQQDGAALHFARIVRAFLNEHYGNRWIGRGVQVNWSACSSDFISPDFYLWRYLKNTVFEQQPTTRADMQDRIRRACAAIQRRLTMCLEANGRNFEHLTHFNQAPQRKQSLLRPRRCFWVAHKVRVQDVWVWGVWD</sequence>
<gene>
    <name evidence="2" type="ORF">TSAR_016224</name>
</gene>
<dbReference type="EMBL" id="NNAY01000147">
    <property type="protein sequence ID" value="OXU30560.1"/>
    <property type="molecule type" value="Genomic_DNA"/>
</dbReference>
<proteinExistence type="predicted"/>
<feature type="domain" description="DUF4817" evidence="1">
    <location>
        <begin position="1"/>
        <end position="40"/>
    </location>
</feature>
<dbReference type="AlphaFoldDB" id="A0A232FJ43"/>
<dbReference type="STRING" id="543379.A0A232FJ43"/>
<comment type="caution">
    <text evidence="2">The sequence shown here is derived from an EMBL/GenBank/DDBJ whole genome shotgun (WGS) entry which is preliminary data.</text>
</comment>
<dbReference type="PANTHER" id="PTHR47326:SF1">
    <property type="entry name" value="HTH PSQ-TYPE DOMAIN-CONTAINING PROTEIN"/>
    <property type="match status" value="1"/>
</dbReference>
<dbReference type="PANTHER" id="PTHR47326">
    <property type="entry name" value="TRANSPOSABLE ELEMENT TC3 TRANSPOSASE-LIKE PROTEIN"/>
    <property type="match status" value="1"/>
</dbReference>
<dbReference type="Proteomes" id="UP000215335">
    <property type="component" value="Unassembled WGS sequence"/>
</dbReference>
<keyword evidence="3" id="KW-1185">Reference proteome</keyword>
<dbReference type="InterPro" id="IPR036397">
    <property type="entry name" value="RNaseH_sf"/>
</dbReference>
<name>A0A232FJ43_9HYME</name>
<dbReference type="Pfam" id="PF16087">
    <property type="entry name" value="DUF4817"/>
    <property type="match status" value="1"/>
</dbReference>
<accession>A0A232FJ43</accession>
<evidence type="ECO:0000313" key="2">
    <source>
        <dbReference type="EMBL" id="OXU30560.1"/>
    </source>
</evidence>
<dbReference type="Gene3D" id="3.30.420.10">
    <property type="entry name" value="Ribonuclease H-like superfamily/Ribonuclease H"/>
    <property type="match status" value="1"/>
</dbReference>
<organism evidence="2 3">
    <name type="scientific">Trichomalopsis sarcophagae</name>
    <dbReference type="NCBI Taxonomy" id="543379"/>
    <lineage>
        <taxon>Eukaryota</taxon>
        <taxon>Metazoa</taxon>
        <taxon>Ecdysozoa</taxon>
        <taxon>Arthropoda</taxon>
        <taxon>Hexapoda</taxon>
        <taxon>Insecta</taxon>
        <taxon>Pterygota</taxon>
        <taxon>Neoptera</taxon>
        <taxon>Endopterygota</taxon>
        <taxon>Hymenoptera</taxon>
        <taxon>Apocrita</taxon>
        <taxon>Proctotrupomorpha</taxon>
        <taxon>Chalcidoidea</taxon>
        <taxon>Pteromalidae</taxon>
        <taxon>Pteromalinae</taxon>
        <taxon>Trichomalopsis</taxon>
    </lineage>
</organism>
<evidence type="ECO:0000313" key="3">
    <source>
        <dbReference type="Proteomes" id="UP000215335"/>
    </source>
</evidence>
<protein>
    <recommendedName>
        <fullName evidence="1">DUF4817 domain-containing protein</fullName>
    </recommendedName>
</protein>
<dbReference type="GO" id="GO:0003676">
    <property type="term" value="F:nucleic acid binding"/>
    <property type="evidence" value="ECO:0007669"/>
    <property type="project" value="InterPro"/>
</dbReference>
<evidence type="ECO:0000259" key="1">
    <source>
        <dbReference type="Pfam" id="PF16087"/>
    </source>
</evidence>
<dbReference type="InterPro" id="IPR032135">
    <property type="entry name" value="DUF4817"/>
</dbReference>
<reference evidence="2 3" key="1">
    <citation type="journal article" date="2017" name="Curr. Biol.">
        <title>The Evolution of Venom by Co-option of Single-Copy Genes.</title>
        <authorList>
            <person name="Martinson E.O."/>
            <person name="Mrinalini"/>
            <person name="Kelkar Y.D."/>
            <person name="Chang C.H."/>
            <person name="Werren J.H."/>
        </authorList>
    </citation>
    <scope>NUCLEOTIDE SEQUENCE [LARGE SCALE GENOMIC DNA]</scope>
    <source>
        <strain evidence="2 3">Alberta</strain>
        <tissue evidence="2">Whole body</tissue>
    </source>
</reference>
<dbReference type="OrthoDB" id="7692914at2759"/>